<dbReference type="Proteomes" id="UP001465976">
    <property type="component" value="Unassembled WGS sequence"/>
</dbReference>
<keyword evidence="3" id="KW-1185">Reference proteome</keyword>
<sequence>MPRYNAPPKGTPTGPQAQRRPRQVSSAQQQHSVSGAEQERTASAPGHDSMAPTPSSARQLPRQNRKALDNFVMQGEATTADSTTGGSGSGKGK</sequence>
<feature type="non-terminal residue" evidence="2">
    <location>
        <position position="93"/>
    </location>
</feature>
<protein>
    <submittedName>
        <fullName evidence="2">Uncharacterized protein</fullName>
    </submittedName>
</protein>
<reference evidence="2 3" key="1">
    <citation type="submission" date="2024-02" db="EMBL/GenBank/DDBJ databases">
        <title>A draft genome for the cacao thread blight pathogen Marasmius crinis-equi.</title>
        <authorList>
            <person name="Cohen S.P."/>
            <person name="Baruah I.K."/>
            <person name="Amoako-Attah I."/>
            <person name="Bukari Y."/>
            <person name="Meinhardt L.W."/>
            <person name="Bailey B.A."/>
        </authorList>
    </citation>
    <scope>NUCLEOTIDE SEQUENCE [LARGE SCALE GENOMIC DNA]</scope>
    <source>
        <strain evidence="2 3">GH-76</strain>
    </source>
</reference>
<organism evidence="2 3">
    <name type="scientific">Marasmius crinis-equi</name>
    <dbReference type="NCBI Taxonomy" id="585013"/>
    <lineage>
        <taxon>Eukaryota</taxon>
        <taxon>Fungi</taxon>
        <taxon>Dikarya</taxon>
        <taxon>Basidiomycota</taxon>
        <taxon>Agaricomycotina</taxon>
        <taxon>Agaricomycetes</taxon>
        <taxon>Agaricomycetidae</taxon>
        <taxon>Agaricales</taxon>
        <taxon>Marasmiineae</taxon>
        <taxon>Marasmiaceae</taxon>
        <taxon>Marasmius</taxon>
    </lineage>
</organism>
<feature type="region of interest" description="Disordered" evidence="1">
    <location>
        <begin position="1"/>
        <end position="93"/>
    </location>
</feature>
<evidence type="ECO:0000313" key="3">
    <source>
        <dbReference type="Proteomes" id="UP001465976"/>
    </source>
</evidence>
<evidence type="ECO:0000256" key="1">
    <source>
        <dbReference type="SAM" id="MobiDB-lite"/>
    </source>
</evidence>
<name>A0ABR3EPA0_9AGAR</name>
<feature type="compositionally biased region" description="Polar residues" evidence="1">
    <location>
        <begin position="52"/>
        <end position="62"/>
    </location>
</feature>
<dbReference type="EMBL" id="JBAHYK010002615">
    <property type="protein sequence ID" value="KAL0564719.1"/>
    <property type="molecule type" value="Genomic_DNA"/>
</dbReference>
<proteinExistence type="predicted"/>
<feature type="compositionally biased region" description="Low complexity" evidence="1">
    <location>
        <begin position="23"/>
        <end position="34"/>
    </location>
</feature>
<comment type="caution">
    <text evidence="2">The sequence shown here is derived from an EMBL/GenBank/DDBJ whole genome shotgun (WGS) entry which is preliminary data.</text>
</comment>
<accession>A0ABR3EPA0</accession>
<evidence type="ECO:0000313" key="2">
    <source>
        <dbReference type="EMBL" id="KAL0564719.1"/>
    </source>
</evidence>
<gene>
    <name evidence="2" type="ORF">V5O48_017318</name>
</gene>